<name>A0ACB5RQ86_9PEZI</name>
<organism evidence="1 2">
    <name type="scientific">Neofusicoccum parvum</name>
    <dbReference type="NCBI Taxonomy" id="310453"/>
    <lineage>
        <taxon>Eukaryota</taxon>
        <taxon>Fungi</taxon>
        <taxon>Dikarya</taxon>
        <taxon>Ascomycota</taxon>
        <taxon>Pezizomycotina</taxon>
        <taxon>Dothideomycetes</taxon>
        <taxon>Dothideomycetes incertae sedis</taxon>
        <taxon>Botryosphaeriales</taxon>
        <taxon>Botryosphaeriaceae</taxon>
        <taxon>Neofusicoccum</taxon>
    </lineage>
</organism>
<dbReference type="Proteomes" id="UP001165186">
    <property type="component" value="Unassembled WGS sequence"/>
</dbReference>
<proteinExistence type="predicted"/>
<sequence length="472" mass="51881">MAQNRKYENLPDLDRDAPDIYETPELTEDTTLPSSTARSPSQASSYEGSDDGLSNIDRRRLEPSDARAIFQPARVDAKGADFSDRIRRQRRSYRTASRRQRRGSGGSDGEYGDFSDEEDETLERKLARLRREVEEVRQEFELREQVKKGVGEDGEVIEGGEETAAADKDEEDGEDEDPAEGIAKLSEMLDAVYVQRQGGVNGAEAQFARTLRRFARPAAAGTTTTIPQTTTIMVTASSEQAAQALSRAADFDARLSQLEKALGLNANNMPDIAANPPKSILHNLDSLERQLLTITEVSTSSLDAASRRVQKLTQEAERLEELRKAAKAAQDSATSPTTASSRQRSGTVSAAAADAPPPEMMGAYIEDPERVAKINALYGTLTTIESLSPTLPLVLERLRTLRLIHTSAGTASATLDELEKRQSEQAEEIRQWRDALTKIEENLKGGEDTLQGNIKTVGDWVRDLEARIAKFA</sequence>
<dbReference type="EMBL" id="BSXG01000002">
    <property type="protein sequence ID" value="GME22291.1"/>
    <property type="molecule type" value="Genomic_DNA"/>
</dbReference>
<gene>
    <name evidence="1" type="primary">g10158</name>
    <name evidence="1" type="ORF">NpPPO83_00010158</name>
</gene>
<evidence type="ECO:0000313" key="1">
    <source>
        <dbReference type="EMBL" id="GME22291.1"/>
    </source>
</evidence>
<accession>A0ACB5RQ86</accession>
<reference evidence="1" key="1">
    <citation type="submission" date="2024-09" db="EMBL/GenBank/DDBJ databases">
        <title>Draft Genome Sequences of Neofusicoccum parvum.</title>
        <authorList>
            <person name="Ashida A."/>
            <person name="Camagna M."/>
            <person name="Tanaka A."/>
            <person name="Takemoto D."/>
        </authorList>
    </citation>
    <scope>NUCLEOTIDE SEQUENCE</scope>
    <source>
        <strain evidence="1">PPO83</strain>
    </source>
</reference>
<keyword evidence="2" id="KW-1185">Reference proteome</keyword>
<evidence type="ECO:0000313" key="2">
    <source>
        <dbReference type="Proteomes" id="UP001165186"/>
    </source>
</evidence>
<protein>
    <submittedName>
        <fullName evidence="1">Dynactin subunit 2 protein</fullName>
    </submittedName>
</protein>
<comment type="caution">
    <text evidence="1">The sequence shown here is derived from an EMBL/GenBank/DDBJ whole genome shotgun (WGS) entry which is preliminary data.</text>
</comment>